<dbReference type="EMBL" id="BAAAFA010000009">
    <property type="protein sequence ID" value="GAA0820870.1"/>
    <property type="molecule type" value="Genomic_DNA"/>
</dbReference>
<gene>
    <name evidence="1" type="ORF">GCM10009111_27010</name>
</gene>
<organism evidence="1 2">
    <name type="scientific">Colwellia asteriadis</name>
    <dbReference type="NCBI Taxonomy" id="517723"/>
    <lineage>
        <taxon>Bacteria</taxon>
        <taxon>Pseudomonadati</taxon>
        <taxon>Pseudomonadota</taxon>
        <taxon>Gammaproteobacteria</taxon>
        <taxon>Alteromonadales</taxon>
        <taxon>Colwelliaceae</taxon>
        <taxon>Colwellia</taxon>
    </lineage>
</organism>
<protein>
    <submittedName>
        <fullName evidence="1">Uncharacterized protein</fullName>
    </submittedName>
</protein>
<name>A0ABP3WJ18_9GAMM</name>
<proteinExistence type="predicted"/>
<accession>A0ABP3WJ18</accession>
<dbReference type="Proteomes" id="UP001500021">
    <property type="component" value="Unassembled WGS sequence"/>
</dbReference>
<sequence length="56" mass="6236">MEIRIGELSNKDVIAMLKEHHEDMLCHSPPESVHALDLSALESPGITFWSFGEISS</sequence>
<keyword evidence="2" id="KW-1185">Reference proteome</keyword>
<comment type="caution">
    <text evidence="1">The sequence shown here is derived from an EMBL/GenBank/DDBJ whole genome shotgun (WGS) entry which is preliminary data.</text>
</comment>
<evidence type="ECO:0000313" key="2">
    <source>
        <dbReference type="Proteomes" id="UP001500021"/>
    </source>
</evidence>
<reference evidence="2" key="1">
    <citation type="journal article" date="2019" name="Int. J. Syst. Evol. Microbiol.">
        <title>The Global Catalogue of Microorganisms (GCM) 10K type strain sequencing project: providing services to taxonomists for standard genome sequencing and annotation.</title>
        <authorList>
            <consortium name="The Broad Institute Genomics Platform"/>
            <consortium name="The Broad Institute Genome Sequencing Center for Infectious Disease"/>
            <person name="Wu L."/>
            <person name="Ma J."/>
        </authorList>
    </citation>
    <scope>NUCLEOTIDE SEQUENCE [LARGE SCALE GENOMIC DNA]</scope>
    <source>
        <strain evidence="2">JCM 15608</strain>
    </source>
</reference>
<evidence type="ECO:0000313" key="1">
    <source>
        <dbReference type="EMBL" id="GAA0820870.1"/>
    </source>
</evidence>
<dbReference type="Gene3D" id="3.40.630.30">
    <property type="match status" value="1"/>
</dbReference>